<dbReference type="eggNOG" id="COG3239">
    <property type="taxonomic scope" value="Bacteria"/>
</dbReference>
<feature type="domain" description="Fatty acid desaturase" evidence="13">
    <location>
        <begin position="115"/>
        <end position="340"/>
    </location>
</feature>
<dbReference type="STRING" id="1033802.SSPSH_001855"/>
<evidence type="ECO:0000259" key="13">
    <source>
        <dbReference type="Pfam" id="PF00487"/>
    </source>
</evidence>
<dbReference type="RefSeq" id="WP_006914843.1">
    <property type="nucleotide sequence ID" value="NZ_AFNV02000011.1"/>
</dbReference>
<evidence type="ECO:0000256" key="10">
    <source>
        <dbReference type="ARBA" id="ARBA00023033"/>
    </source>
</evidence>
<dbReference type="GO" id="GO:0046872">
    <property type="term" value="F:metal ion binding"/>
    <property type="evidence" value="ECO:0007669"/>
    <property type="project" value="UniProtKB-KW"/>
</dbReference>
<dbReference type="Pfam" id="PF00487">
    <property type="entry name" value="FA_desaturase"/>
    <property type="match status" value="1"/>
</dbReference>
<evidence type="ECO:0000313" key="15">
    <source>
        <dbReference type="Proteomes" id="UP000006242"/>
    </source>
</evidence>
<name>U2E637_9GAMM</name>
<keyword evidence="5 12" id="KW-0812">Transmembrane</keyword>
<dbReference type="OrthoDB" id="4759734at2"/>
<dbReference type="CDD" id="cd03512">
    <property type="entry name" value="Alkane-hydroxylase"/>
    <property type="match status" value="1"/>
</dbReference>
<proteinExistence type="inferred from homology"/>
<keyword evidence="8 14" id="KW-0560">Oxidoreductase</keyword>
<gene>
    <name evidence="14" type="ORF">SSPSH_001855</name>
</gene>
<comment type="similarity">
    <text evidence="2">Belongs to the fatty acid desaturase type 1 family. AlkB subfamily.</text>
</comment>
<evidence type="ECO:0000256" key="1">
    <source>
        <dbReference type="ARBA" id="ARBA00004429"/>
    </source>
</evidence>
<feature type="transmembrane region" description="Helical" evidence="12">
    <location>
        <begin position="113"/>
        <end position="131"/>
    </location>
</feature>
<dbReference type="EMBL" id="AFNV02000011">
    <property type="protein sequence ID" value="ERJ19246.1"/>
    <property type="molecule type" value="Genomic_DNA"/>
</dbReference>
<evidence type="ECO:0000256" key="9">
    <source>
        <dbReference type="ARBA" id="ARBA00023004"/>
    </source>
</evidence>
<evidence type="ECO:0000256" key="7">
    <source>
        <dbReference type="ARBA" id="ARBA00022989"/>
    </source>
</evidence>
<dbReference type="AlphaFoldDB" id="U2E637"/>
<evidence type="ECO:0000256" key="5">
    <source>
        <dbReference type="ARBA" id="ARBA00022692"/>
    </source>
</evidence>
<evidence type="ECO:0000256" key="8">
    <source>
        <dbReference type="ARBA" id="ARBA00023002"/>
    </source>
</evidence>
<feature type="transmembrane region" description="Helical" evidence="12">
    <location>
        <begin position="83"/>
        <end position="107"/>
    </location>
</feature>
<keyword evidence="11 12" id="KW-0472">Membrane</keyword>
<evidence type="ECO:0000256" key="6">
    <source>
        <dbReference type="ARBA" id="ARBA00022723"/>
    </source>
</evidence>
<keyword evidence="9" id="KW-0408">Iron</keyword>
<dbReference type="GO" id="GO:0005886">
    <property type="term" value="C:plasma membrane"/>
    <property type="evidence" value="ECO:0007669"/>
    <property type="project" value="UniProtKB-SubCell"/>
</dbReference>
<reference evidence="14 15" key="2">
    <citation type="journal article" date="2013" name="PLoS ONE">
        <title>INDIGO - INtegrated Data Warehouse of MIcrobial GenOmes with Examples from the Red Sea Extremophiles.</title>
        <authorList>
            <person name="Alam I."/>
            <person name="Antunes A."/>
            <person name="Kamau A.A."/>
            <person name="Ba Alawi W."/>
            <person name="Kalkatawi M."/>
            <person name="Stingl U."/>
            <person name="Bajic V.B."/>
        </authorList>
    </citation>
    <scope>NUCLEOTIDE SEQUENCE [LARGE SCALE GENOMIC DNA]</scope>
    <source>
        <strain evidence="14 15">E1L3A</strain>
    </source>
</reference>
<evidence type="ECO:0000256" key="4">
    <source>
        <dbReference type="ARBA" id="ARBA00022519"/>
    </source>
</evidence>
<evidence type="ECO:0000256" key="12">
    <source>
        <dbReference type="SAM" id="Phobius"/>
    </source>
</evidence>
<accession>U2E637</accession>
<dbReference type="PANTHER" id="PTHR38674:SF1">
    <property type="entry name" value="ALKANE 1-MONOOXYGENASE 1"/>
    <property type="match status" value="1"/>
</dbReference>
<evidence type="ECO:0000256" key="3">
    <source>
        <dbReference type="ARBA" id="ARBA00022475"/>
    </source>
</evidence>
<dbReference type="PANTHER" id="PTHR38674">
    <property type="entry name" value="ALKANE 1-MONOOXYGENASE 1"/>
    <property type="match status" value="1"/>
</dbReference>
<dbReference type="GO" id="GO:0006629">
    <property type="term" value="P:lipid metabolic process"/>
    <property type="evidence" value="ECO:0007669"/>
    <property type="project" value="InterPro"/>
</dbReference>
<evidence type="ECO:0000313" key="14">
    <source>
        <dbReference type="EMBL" id="ERJ19246.1"/>
    </source>
</evidence>
<dbReference type="InterPro" id="IPR033885">
    <property type="entry name" value="AlkB/XylM"/>
</dbReference>
<comment type="subcellular location">
    <subcellularLocation>
        <location evidence="1">Cell inner membrane</location>
        <topology evidence="1">Multi-pass membrane protein</topology>
    </subcellularLocation>
</comment>
<keyword evidence="15" id="KW-1185">Reference proteome</keyword>
<dbReference type="Proteomes" id="UP000006242">
    <property type="component" value="Unassembled WGS sequence"/>
</dbReference>
<dbReference type="GO" id="GO:0004497">
    <property type="term" value="F:monooxygenase activity"/>
    <property type="evidence" value="ECO:0007669"/>
    <property type="project" value="UniProtKB-KW"/>
</dbReference>
<keyword evidence="10" id="KW-0503">Monooxygenase</keyword>
<evidence type="ECO:0000256" key="2">
    <source>
        <dbReference type="ARBA" id="ARBA00010823"/>
    </source>
</evidence>
<sequence>MNTMTMAEARAHDRKRWLWPMGFGIIMIVAALALTGWITGQTWLIFAGPIVVYGVVPVLDLLIGKDSTNPPERVLDILEDDPFYRYSTYIYVVVQLILFVAVCAIVGTQDLTFWQWLGFVSTIGMLSGVSINTAHELGHKNTAVESWLAKIALAPVAYGHFYTEHNRGHHKNVATPHDPASARMGEPFWRFLVRTAGGSARSALDIEKRRMARKNRSFWSVHNEVLQSWGMTIVLWGALMFAFGIELLPFLVLQAIIGASLLEAVNYAEHYGLLRKKLESGRYERCQPEHSWNNDHIVTNIMLFHLQRHSDHHAHPTRRYQSLRHFDEAPQLPTGYAGMIVLAYFPPLWYRVMDKRVVAHYDGDLRRANLQPEKRERLLAKYPPPHAPADASA</sequence>
<keyword evidence="7 12" id="KW-1133">Transmembrane helix</keyword>
<keyword evidence="3" id="KW-1003">Cell membrane</keyword>
<comment type="caution">
    <text evidence="14">The sequence shown here is derived from an EMBL/GenBank/DDBJ whole genome shotgun (WGS) entry which is preliminary data.</text>
</comment>
<protein>
    <submittedName>
        <fullName evidence="14">Alkane 1-monooxygenase protein</fullName>
        <ecNumber evidence="14">1.14.15.3</ecNumber>
    </submittedName>
</protein>
<feature type="transmembrane region" description="Helical" evidence="12">
    <location>
        <begin position="44"/>
        <end position="63"/>
    </location>
</feature>
<evidence type="ECO:0000256" key="11">
    <source>
        <dbReference type="ARBA" id="ARBA00023136"/>
    </source>
</evidence>
<dbReference type="InterPro" id="IPR005804">
    <property type="entry name" value="FA_desaturase_dom"/>
</dbReference>
<feature type="transmembrane region" description="Helical" evidence="12">
    <location>
        <begin position="21"/>
        <end position="38"/>
    </location>
</feature>
<keyword evidence="4" id="KW-0997">Cell inner membrane</keyword>
<reference evidence="14 15" key="1">
    <citation type="journal article" date="2011" name="J. Bacteriol.">
        <title>Genome sequence of Salinisphaera shabanensis, a gammaproteobacterium from the harsh, variable environment of the brine-seawater interface of the Shaban Deep in the Red Sea.</title>
        <authorList>
            <person name="Antunes A."/>
            <person name="Alam I."/>
            <person name="Bajic V.B."/>
            <person name="Stingl U."/>
        </authorList>
    </citation>
    <scope>NUCLEOTIDE SEQUENCE [LARGE SCALE GENOMIC DNA]</scope>
    <source>
        <strain evidence="14 15">E1L3A</strain>
    </source>
</reference>
<keyword evidence="6" id="KW-0479">Metal-binding</keyword>
<dbReference type="EC" id="1.14.15.3" evidence="14"/>
<organism evidence="14 15">
    <name type="scientific">Salinisphaera shabanensis E1L3A</name>
    <dbReference type="NCBI Taxonomy" id="1033802"/>
    <lineage>
        <taxon>Bacteria</taxon>
        <taxon>Pseudomonadati</taxon>
        <taxon>Pseudomonadota</taxon>
        <taxon>Gammaproteobacteria</taxon>
        <taxon>Salinisphaerales</taxon>
        <taxon>Salinisphaeraceae</taxon>
        <taxon>Salinisphaera</taxon>
    </lineage>
</organism>